<keyword evidence="1" id="KW-0677">Repeat</keyword>
<proteinExistence type="predicted"/>
<feature type="compositionally biased region" description="Basic and acidic residues" evidence="2">
    <location>
        <begin position="108"/>
        <end position="117"/>
    </location>
</feature>
<dbReference type="InterPro" id="IPR042401">
    <property type="entry name" value="SPMAP2-like"/>
</dbReference>
<dbReference type="RefSeq" id="XP_026669242.1">
    <property type="nucleotide sequence ID" value="XM_026813441.1"/>
</dbReference>
<reference evidence="4" key="1">
    <citation type="submission" date="2025-08" db="UniProtKB">
        <authorList>
            <consortium name="RefSeq"/>
        </authorList>
    </citation>
    <scope>IDENTIFICATION</scope>
    <source>
        <tissue evidence="4">Whole body</tissue>
    </source>
</reference>
<accession>A0AAJ7S1L4</accession>
<name>A0AAJ7S1L4_9HYME</name>
<evidence type="ECO:0000256" key="2">
    <source>
        <dbReference type="SAM" id="MobiDB-lite"/>
    </source>
</evidence>
<dbReference type="KEGG" id="ccal:108624862"/>
<feature type="region of interest" description="Disordered" evidence="2">
    <location>
        <begin position="92"/>
        <end position="117"/>
    </location>
</feature>
<dbReference type="Proteomes" id="UP000694925">
    <property type="component" value="Unplaced"/>
</dbReference>
<dbReference type="Pfam" id="PF14912">
    <property type="entry name" value="THEG"/>
    <property type="match status" value="2"/>
</dbReference>
<organism evidence="3 4">
    <name type="scientific">Ceratina calcarata</name>
    <dbReference type="NCBI Taxonomy" id="156304"/>
    <lineage>
        <taxon>Eukaryota</taxon>
        <taxon>Metazoa</taxon>
        <taxon>Ecdysozoa</taxon>
        <taxon>Arthropoda</taxon>
        <taxon>Hexapoda</taxon>
        <taxon>Insecta</taxon>
        <taxon>Pterygota</taxon>
        <taxon>Neoptera</taxon>
        <taxon>Endopterygota</taxon>
        <taxon>Hymenoptera</taxon>
        <taxon>Apocrita</taxon>
        <taxon>Aculeata</taxon>
        <taxon>Apoidea</taxon>
        <taxon>Anthophila</taxon>
        <taxon>Apidae</taxon>
        <taxon>Ceratina</taxon>
        <taxon>Zadontomerus</taxon>
    </lineage>
</organism>
<keyword evidence="3" id="KW-1185">Reference proteome</keyword>
<dbReference type="PANTHER" id="PTHR15901">
    <property type="entry name" value="TESTICULAR HAPLOID EXPRESSED GENE PROTEIN"/>
    <property type="match status" value="1"/>
</dbReference>
<dbReference type="GeneID" id="108624862"/>
<feature type="compositionally biased region" description="Basic residues" evidence="2">
    <location>
        <begin position="92"/>
        <end position="107"/>
    </location>
</feature>
<protein>
    <submittedName>
        <fullName evidence="4">Uncharacterized protein LOC108624862</fullName>
    </submittedName>
</protein>
<evidence type="ECO:0000313" key="4">
    <source>
        <dbReference type="RefSeq" id="XP_026669242.1"/>
    </source>
</evidence>
<dbReference type="PANTHER" id="PTHR15901:SF15">
    <property type="entry name" value="TESTICULAR HAPLOID EXPRESSED GENE PROTEIN-LIKE"/>
    <property type="match status" value="1"/>
</dbReference>
<gene>
    <name evidence="4" type="primary">LOC108624862</name>
</gene>
<sequence length="117" mass="13268">MCPIIEVKASALLYEITERTNKLAQPRLRSDGLVEDKSKVYNTSLIPKASPRIIQLAKPRVFYHSPVKKLGYVSPGALTAIATQRIIELSKPKKKRRVKGSKKRKPTSYKEKSSRYV</sequence>
<dbReference type="InterPro" id="IPR006623">
    <property type="entry name" value="THEG"/>
</dbReference>
<dbReference type="AlphaFoldDB" id="A0AAJ7S1L4"/>
<dbReference type="SMART" id="SM00705">
    <property type="entry name" value="THEG"/>
    <property type="match status" value="3"/>
</dbReference>
<evidence type="ECO:0000313" key="3">
    <source>
        <dbReference type="Proteomes" id="UP000694925"/>
    </source>
</evidence>
<evidence type="ECO:0000256" key="1">
    <source>
        <dbReference type="ARBA" id="ARBA00022737"/>
    </source>
</evidence>